<evidence type="ECO:0000256" key="3">
    <source>
        <dbReference type="ARBA" id="ARBA00010617"/>
    </source>
</evidence>
<dbReference type="GO" id="GO:0016705">
    <property type="term" value="F:oxidoreductase activity, acting on paired donors, with incorporation or reduction of molecular oxygen"/>
    <property type="evidence" value="ECO:0007669"/>
    <property type="project" value="InterPro"/>
</dbReference>
<evidence type="ECO:0000256" key="7">
    <source>
        <dbReference type="ARBA" id="ARBA00023004"/>
    </source>
</evidence>
<reference evidence="11 12" key="1">
    <citation type="journal article" date="2018" name="Evol. Lett.">
        <title>Horizontal gene cluster transfer increased hallucinogenic mushroom diversity.</title>
        <authorList>
            <person name="Reynolds H.T."/>
            <person name="Vijayakumar V."/>
            <person name="Gluck-Thaler E."/>
            <person name="Korotkin H.B."/>
            <person name="Matheny P.B."/>
            <person name="Slot J.C."/>
        </authorList>
    </citation>
    <scope>NUCLEOTIDE SEQUENCE [LARGE SCALE GENOMIC DNA]</scope>
    <source>
        <strain evidence="11 12">2629</strain>
    </source>
</reference>
<dbReference type="Pfam" id="PF00067">
    <property type="entry name" value="p450"/>
    <property type="match status" value="1"/>
</dbReference>
<evidence type="ECO:0000313" key="12">
    <source>
        <dbReference type="Proteomes" id="UP000284842"/>
    </source>
</evidence>
<evidence type="ECO:0008006" key="13">
    <source>
        <dbReference type="Google" id="ProtNLM"/>
    </source>
</evidence>
<keyword evidence="12" id="KW-1185">Reference proteome</keyword>
<sequence length="524" mass="58919">MSHLMDSPYFAAGAAVFAFLALRIGLSSAKSRHYLPNPPGPKGYPLIGSLLDAPKLEEEPWRVYDHWRRTYGDVVYFEVLGQPFLILGSLEAAQDLFERKSSKYSSRPGSPMIRDLMGWDFDFAFHPYGSLWRKDRRAFHEQFHSGVVKNYQPMQLKEAHVFLNLLLTEPDDFLHHVRHAFSATIMRIAYGIPIKPHVDSVYVTAAEAAVTTVSLAAIPGTFLVDIMPALKYVPQWFPGASFKRKATQWKKELNEFIDLPFNHVKELMKSGKAVPSLLTRLLDALPDEKDPSRAEEEDRAKFVPATAYAAGADTTVSTVQTFFLAMAMHPEVARKAQVELDSVIGQGRLPDFSDRPSLPYVNAIAKECLRWKLVTNMALAHALSEDDEYNGYFIPKGTIVMGNAWAMLHDPDVFENPEEFIPERYLKDGQLDPSVRDPTVAAFGFGRRICPGRHFAEQNLFILIASTLMAFDIYPPIDDAGNPIQLQAKYIPGLISYPAPFKCQITPRNPTISKLVQDSILDID</sequence>
<comment type="cofactor">
    <cofactor evidence="1 9">
        <name>heme</name>
        <dbReference type="ChEBI" id="CHEBI:30413"/>
    </cofactor>
</comment>
<evidence type="ECO:0000256" key="1">
    <source>
        <dbReference type="ARBA" id="ARBA00001971"/>
    </source>
</evidence>
<dbReference type="PANTHER" id="PTHR46300:SF7">
    <property type="entry name" value="P450, PUTATIVE (EUROFUNG)-RELATED"/>
    <property type="match status" value="1"/>
</dbReference>
<keyword evidence="4 9" id="KW-0349">Heme</keyword>
<dbReference type="GO" id="GO:0005506">
    <property type="term" value="F:iron ion binding"/>
    <property type="evidence" value="ECO:0007669"/>
    <property type="project" value="InterPro"/>
</dbReference>
<evidence type="ECO:0000256" key="8">
    <source>
        <dbReference type="ARBA" id="ARBA00023033"/>
    </source>
</evidence>
<keyword evidence="7 9" id="KW-0408">Iron</keyword>
<dbReference type="PRINTS" id="PR00463">
    <property type="entry name" value="EP450I"/>
</dbReference>
<dbReference type="PANTHER" id="PTHR46300">
    <property type="entry name" value="P450, PUTATIVE (EUROFUNG)-RELATED-RELATED"/>
    <property type="match status" value="1"/>
</dbReference>
<evidence type="ECO:0000256" key="2">
    <source>
        <dbReference type="ARBA" id="ARBA00005179"/>
    </source>
</evidence>
<comment type="pathway">
    <text evidence="2">Secondary metabolite biosynthesis.</text>
</comment>
<evidence type="ECO:0000256" key="6">
    <source>
        <dbReference type="ARBA" id="ARBA00023002"/>
    </source>
</evidence>
<dbReference type="InterPro" id="IPR050364">
    <property type="entry name" value="Cytochrome_P450_fung"/>
</dbReference>
<feature type="binding site" description="axial binding residue" evidence="9">
    <location>
        <position position="450"/>
    </location>
    <ligand>
        <name>heme</name>
        <dbReference type="ChEBI" id="CHEBI:30413"/>
    </ligand>
    <ligandPart>
        <name>Fe</name>
        <dbReference type="ChEBI" id="CHEBI:18248"/>
    </ligandPart>
</feature>
<keyword evidence="6 10" id="KW-0560">Oxidoreductase</keyword>
<dbReference type="GO" id="GO:0020037">
    <property type="term" value="F:heme binding"/>
    <property type="evidence" value="ECO:0007669"/>
    <property type="project" value="InterPro"/>
</dbReference>
<proteinExistence type="inferred from homology"/>
<dbReference type="InterPro" id="IPR017972">
    <property type="entry name" value="Cyt_P450_CS"/>
</dbReference>
<evidence type="ECO:0000256" key="5">
    <source>
        <dbReference type="ARBA" id="ARBA00022723"/>
    </source>
</evidence>
<dbReference type="Gene3D" id="1.10.630.10">
    <property type="entry name" value="Cytochrome P450"/>
    <property type="match status" value="1"/>
</dbReference>
<dbReference type="InterPro" id="IPR036396">
    <property type="entry name" value="Cyt_P450_sf"/>
</dbReference>
<comment type="similarity">
    <text evidence="3 10">Belongs to the cytochrome P450 family.</text>
</comment>
<dbReference type="OrthoDB" id="2789670at2759"/>
<dbReference type="CDD" id="cd11065">
    <property type="entry name" value="CYP64-like"/>
    <property type="match status" value="1"/>
</dbReference>
<dbReference type="STRING" id="181874.A0A409W682"/>
<dbReference type="InterPro" id="IPR001128">
    <property type="entry name" value="Cyt_P450"/>
</dbReference>
<organism evidence="11 12">
    <name type="scientific">Panaeolus cyanescens</name>
    <dbReference type="NCBI Taxonomy" id="181874"/>
    <lineage>
        <taxon>Eukaryota</taxon>
        <taxon>Fungi</taxon>
        <taxon>Dikarya</taxon>
        <taxon>Basidiomycota</taxon>
        <taxon>Agaricomycotina</taxon>
        <taxon>Agaricomycetes</taxon>
        <taxon>Agaricomycetidae</taxon>
        <taxon>Agaricales</taxon>
        <taxon>Agaricineae</taxon>
        <taxon>Galeropsidaceae</taxon>
        <taxon>Panaeolus</taxon>
    </lineage>
</organism>
<evidence type="ECO:0000256" key="10">
    <source>
        <dbReference type="RuleBase" id="RU000461"/>
    </source>
</evidence>
<protein>
    <recommendedName>
        <fullName evidence="13">Cytochrome P450</fullName>
    </recommendedName>
</protein>
<name>A0A409W682_9AGAR</name>
<dbReference type="SUPFAM" id="SSF48264">
    <property type="entry name" value="Cytochrome P450"/>
    <property type="match status" value="1"/>
</dbReference>
<dbReference type="GO" id="GO:0004497">
    <property type="term" value="F:monooxygenase activity"/>
    <property type="evidence" value="ECO:0007669"/>
    <property type="project" value="UniProtKB-KW"/>
</dbReference>
<dbReference type="InParanoid" id="A0A409W682"/>
<dbReference type="InterPro" id="IPR002401">
    <property type="entry name" value="Cyt_P450_E_grp-I"/>
</dbReference>
<comment type="caution">
    <text evidence="11">The sequence shown here is derived from an EMBL/GenBank/DDBJ whole genome shotgun (WGS) entry which is preliminary data.</text>
</comment>
<dbReference type="AlphaFoldDB" id="A0A409W682"/>
<evidence type="ECO:0000313" key="11">
    <source>
        <dbReference type="EMBL" id="PPQ73992.1"/>
    </source>
</evidence>
<evidence type="ECO:0000256" key="4">
    <source>
        <dbReference type="ARBA" id="ARBA00022617"/>
    </source>
</evidence>
<evidence type="ECO:0000256" key="9">
    <source>
        <dbReference type="PIRSR" id="PIRSR602401-1"/>
    </source>
</evidence>
<keyword evidence="8 10" id="KW-0503">Monooxygenase</keyword>
<dbReference type="PROSITE" id="PS00086">
    <property type="entry name" value="CYTOCHROME_P450"/>
    <property type="match status" value="1"/>
</dbReference>
<gene>
    <name evidence="11" type="ORF">CVT24_012481</name>
</gene>
<accession>A0A409W682</accession>
<dbReference type="EMBL" id="NHTK01005783">
    <property type="protein sequence ID" value="PPQ73992.1"/>
    <property type="molecule type" value="Genomic_DNA"/>
</dbReference>
<dbReference type="Proteomes" id="UP000284842">
    <property type="component" value="Unassembled WGS sequence"/>
</dbReference>
<dbReference type="PRINTS" id="PR00385">
    <property type="entry name" value="P450"/>
</dbReference>
<keyword evidence="5 9" id="KW-0479">Metal-binding</keyword>